<dbReference type="Pfam" id="PF05175">
    <property type="entry name" value="MTS"/>
    <property type="match status" value="1"/>
</dbReference>
<feature type="binding site" evidence="5">
    <location>
        <position position="190"/>
    </location>
    <ligand>
        <name>S-adenosyl-L-methionine</name>
        <dbReference type="ChEBI" id="CHEBI:59789"/>
    </ligand>
</feature>
<keyword evidence="1 5" id="KW-0489">Methyltransferase</keyword>
<dbReference type="InterPro" id="IPR040758">
    <property type="entry name" value="PrmC_N"/>
</dbReference>
<dbReference type="NCBIfam" id="TIGR00536">
    <property type="entry name" value="hemK_fam"/>
    <property type="match status" value="1"/>
</dbReference>
<keyword evidence="2 5" id="KW-0808">Transferase</keyword>
<dbReference type="EC" id="2.1.1.297" evidence="5"/>
<sequence length="290" mass="32497">MANLLVSDIIKMAEKQLHDAGIDEAKQQAEQIYCLMKNFDKMRFFMQWSKEAGEIEAENYFKLVAQRATHKPIQLIFGETEFMGYPFKVRENVLIPRMDTEVVVEEAEKIAQNKDSVLDLCCGSGIIGIALMKKAAENKKTLKVTSSDMSEEAVALTAENAQLNGVRLEITQGDLFEPIKKKKYDLIVSNPPYIESDVIPTLDVEVKDYDPLTALDGGEDGLDFYKRIIDEAPEHLKKKGRIIFEIGYNQGTAVAELLKASGAFEDIEITKDLAGHDRAVKAYLAGKKKK</sequence>
<dbReference type="EMBL" id="JADCKA010000010">
    <property type="protein sequence ID" value="MBE5035847.1"/>
    <property type="molecule type" value="Genomic_DNA"/>
</dbReference>
<evidence type="ECO:0000256" key="4">
    <source>
        <dbReference type="ARBA" id="ARBA00048391"/>
    </source>
</evidence>
<dbReference type="InterPro" id="IPR002052">
    <property type="entry name" value="DNA_methylase_N6_adenine_CS"/>
</dbReference>
<accession>A0ABR9QYN4</accession>
<organism evidence="8 9">
    <name type="scientific">Gallibacter intestinalis</name>
    <dbReference type="NCBI Taxonomy" id="2779356"/>
    <lineage>
        <taxon>Bacteria</taxon>
        <taxon>Bacillati</taxon>
        <taxon>Bacillota</taxon>
        <taxon>Clostridia</taxon>
        <taxon>Eubacteriales</taxon>
        <taxon>Eubacteriaceae</taxon>
        <taxon>Gallibacter</taxon>
    </lineage>
</organism>
<proteinExistence type="inferred from homology"/>
<dbReference type="Gene3D" id="1.10.8.10">
    <property type="entry name" value="DNA helicase RuvA subunit, C-terminal domain"/>
    <property type="match status" value="1"/>
</dbReference>
<gene>
    <name evidence="5 8" type="primary">prmC</name>
    <name evidence="8" type="ORF">INF20_06110</name>
</gene>
<comment type="similarity">
    <text evidence="5">Belongs to the protein N5-glutamine methyltransferase family. PrmC subfamily.</text>
</comment>
<evidence type="ECO:0000256" key="3">
    <source>
        <dbReference type="ARBA" id="ARBA00022691"/>
    </source>
</evidence>
<feature type="domain" description="Methyltransferase small" evidence="6">
    <location>
        <begin position="108"/>
        <end position="195"/>
    </location>
</feature>
<dbReference type="InterPro" id="IPR004556">
    <property type="entry name" value="HemK-like"/>
</dbReference>
<dbReference type="InterPro" id="IPR050320">
    <property type="entry name" value="N5-glutamine_MTase"/>
</dbReference>
<dbReference type="GO" id="GO:0102559">
    <property type="term" value="F:peptide chain release factor N(5)-glutamine methyltransferase activity"/>
    <property type="evidence" value="ECO:0007669"/>
    <property type="project" value="UniProtKB-EC"/>
</dbReference>
<keyword evidence="9" id="KW-1185">Reference proteome</keyword>
<name>A0ABR9QYN4_9FIRM</name>
<dbReference type="InterPro" id="IPR029063">
    <property type="entry name" value="SAM-dependent_MTases_sf"/>
</dbReference>
<dbReference type="InterPro" id="IPR004557">
    <property type="entry name" value="PrmC-related"/>
</dbReference>
<dbReference type="PANTHER" id="PTHR18895">
    <property type="entry name" value="HEMK METHYLTRANSFERASE"/>
    <property type="match status" value="1"/>
</dbReference>
<reference evidence="8 9" key="1">
    <citation type="submission" date="2020-10" db="EMBL/GenBank/DDBJ databases">
        <title>ChiBAC.</title>
        <authorList>
            <person name="Zenner C."/>
            <person name="Hitch T.C.A."/>
            <person name="Clavel T."/>
        </authorList>
    </citation>
    <scope>NUCLEOTIDE SEQUENCE [LARGE SCALE GENOMIC DNA]</scope>
    <source>
        <strain evidence="8 9">DSM 108706</strain>
    </source>
</reference>
<evidence type="ECO:0000259" key="6">
    <source>
        <dbReference type="Pfam" id="PF05175"/>
    </source>
</evidence>
<feature type="domain" description="Release factor glutamine methyltransferase N-terminal" evidence="7">
    <location>
        <begin position="9"/>
        <end position="78"/>
    </location>
</feature>
<dbReference type="RefSeq" id="WP_226385496.1">
    <property type="nucleotide sequence ID" value="NZ_JADCKA010000010.1"/>
</dbReference>
<comment type="catalytic activity">
    <reaction evidence="4 5">
        <text>L-glutaminyl-[peptide chain release factor] + S-adenosyl-L-methionine = N(5)-methyl-L-glutaminyl-[peptide chain release factor] + S-adenosyl-L-homocysteine + H(+)</text>
        <dbReference type="Rhea" id="RHEA:42896"/>
        <dbReference type="Rhea" id="RHEA-COMP:10271"/>
        <dbReference type="Rhea" id="RHEA-COMP:10272"/>
        <dbReference type="ChEBI" id="CHEBI:15378"/>
        <dbReference type="ChEBI" id="CHEBI:30011"/>
        <dbReference type="ChEBI" id="CHEBI:57856"/>
        <dbReference type="ChEBI" id="CHEBI:59789"/>
        <dbReference type="ChEBI" id="CHEBI:61891"/>
        <dbReference type="EC" id="2.1.1.297"/>
    </reaction>
</comment>
<keyword evidence="3 5" id="KW-0949">S-adenosyl-L-methionine</keyword>
<dbReference type="Gene3D" id="3.40.50.150">
    <property type="entry name" value="Vaccinia Virus protein VP39"/>
    <property type="match status" value="1"/>
</dbReference>
<feature type="binding site" evidence="5">
    <location>
        <begin position="190"/>
        <end position="193"/>
    </location>
    <ligand>
        <name>substrate</name>
    </ligand>
</feature>
<feature type="binding site" evidence="5">
    <location>
        <position position="148"/>
    </location>
    <ligand>
        <name>S-adenosyl-L-methionine</name>
        <dbReference type="ChEBI" id="CHEBI:59789"/>
    </ligand>
</feature>
<dbReference type="CDD" id="cd02440">
    <property type="entry name" value="AdoMet_MTases"/>
    <property type="match status" value="1"/>
</dbReference>
<dbReference type="Proteomes" id="UP001516588">
    <property type="component" value="Unassembled WGS sequence"/>
</dbReference>
<dbReference type="HAMAP" id="MF_02126">
    <property type="entry name" value="RF_methyltr_PrmC"/>
    <property type="match status" value="1"/>
</dbReference>
<evidence type="ECO:0000256" key="2">
    <source>
        <dbReference type="ARBA" id="ARBA00022679"/>
    </source>
</evidence>
<comment type="caution">
    <text evidence="8">The sequence shown here is derived from an EMBL/GenBank/DDBJ whole genome shotgun (WGS) entry which is preliminary data.</text>
</comment>
<comment type="caution">
    <text evidence="5">Lacks conserved residue(s) required for the propagation of feature annotation.</text>
</comment>
<evidence type="ECO:0000256" key="1">
    <source>
        <dbReference type="ARBA" id="ARBA00022603"/>
    </source>
</evidence>
<evidence type="ECO:0000313" key="8">
    <source>
        <dbReference type="EMBL" id="MBE5035847.1"/>
    </source>
</evidence>
<dbReference type="PANTHER" id="PTHR18895:SF74">
    <property type="entry name" value="MTRF1L RELEASE FACTOR GLUTAMINE METHYLTRANSFERASE"/>
    <property type="match status" value="1"/>
</dbReference>
<evidence type="ECO:0000313" key="9">
    <source>
        <dbReference type="Proteomes" id="UP001516588"/>
    </source>
</evidence>
<protein>
    <recommendedName>
        <fullName evidence="5">Release factor glutamine methyltransferase</fullName>
        <shortName evidence="5">RF MTase</shortName>
        <ecNumber evidence="5">2.1.1.297</ecNumber>
    </recommendedName>
    <alternativeName>
        <fullName evidence="5">N5-glutamine methyltransferase PrmC</fullName>
    </alternativeName>
    <alternativeName>
        <fullName evidence="5">Protein-(glutamine-N5) MTase PrmC</fullName>
    </alternativeName>
    <alternativeName>
        <fullName evidence="5">Protein-glutamine N-methyltransferase PrmC</fullName>
    </alternativeName>
</protein>
<dbReference type="NCBIfam" id="TIGR03534">
    <property type="entry name" value="RF_mod_PrmC"/>
    <property type="match status" value="1"/>
</dbReference>
<evidence type="ECO:0000256" key="5">
    <source>
        <dbReference type="HAMAP-Rule" id="MF_02126"/>
    </source>
</evidence>
<evidence type="ECO:0000259" key="7">
    <source>
        <dbReference type="Pfam" id="PF17827"/>
    </source>
</evidence>
<dbReference type="NCBIfam" id="TIGR00537">
    <property type="entry name" value="hemK_rel_arch"/>
    <property type="match status" value="1"/>
</dbReference>
<dbReference type="SUPFAM" id="SSF53335">
    <property type="entry name" value="S-adenosyl-L-methionine-dependent methyltransferases"/>
    <property type="match status" value="1"/>
</dbReference>
<dbReference type="PROSITE" id="PS00092">
    <property type="entry name" value="N6_MTASE"/>
    <property type="match status" value="1"/>
</dbReference>
<comment type="function">
    <text evidence="5">Methylates the class 1 translation termination release factors RF1/PrfA and RF2/PrfB on the glutamine residue of the universally conserved GGQ motif.</text>
</comment>
<dbReference type="InterPro" id="IPR019874">
    <property type="entry name" value="RF_methyltr_PrmC"/>
</dbReference>
<dbReference type="GO" id="GO:0032259">
    <property type="term" value="P:methylation"/>
    <property type="evidence" value="ECO:0007669"/>
    <property type="project" value="UniProtKB-KW"/>
</dbReference>
<dbReference type="InterPro" id="IPR007848">
    <property type="entry name" value="Small_mtfrase_dom"/>
</dbReference>
<dbReference type="Pfam" id="PF17827">
    <property type="entry name" value="PrmC_N"/>
    <property type="match status" value="1"/>
</dbReference>